<proteinExistence type="predicted"/>
<feature type="region of interest" description="Disordered" evidence="1">
    <location>
        <begin position="45"/>
        <end position="65"/>
    </location>
</feature>
<organism evidence="2 3">
    <name type="scientific">Vibrio aerogenes CECT 7868</name>
    <dbReference type="NCBI Taxonomy" id="1216006"/>
    <lineage>
        <taxon>Bacteria</taxon>
        <taxon>Pseudomonadati</taxon>
        <taxon>Pseudomonadota</taxon>
        <taxon>Gammaproteobacteria</taxon>
        <taxon>Vibrionales</taxon>
        <taxon>Vibrionaceae</taxon>
        <taxon>Vibrio</taxon>
    </lineage>
</organism>
<dbReference type="AlphaFoldDB" id="A0A1M6B985"/>
<evidence type="ECO:0000256" key="1">
    <source>
        <dbReference type="SAM" id="MobiDB-lite"/>
    </source>
</evidence>
<evidence type="ECO:0000313" key="2">
    <source>
        <dbReference type="EMBL" id="SHI45314.1"/>
    </source>
</evidence>
<dbReference type="RefSeq" id="WP_073605354.1">
    <property type="nucleotide sequence ID" value="NZ_FQXZ01000040.1"/>
</dbReference>
<gene>
    <name evidence="2" type="ORF">VA7868_03746</name>
</gene>
<sequence>MTTGTWNPEFNGIDIGGGYLVAIPETLQPWKNEAEALAWWETAEENPANQPEPVADTTEQTAEAEDTRQAITVTEINGTVRKPEDIAAQDVVRITVMEDTDMTLKGTLDTDDEVFIVPFRQESGNIVYFNAQVKDGEFSATLNFRDSGRYEVNTDLLNAELATPRFTSKPLVVYVMRNTTASDTTASDS</sequence>
<evidence type="ECO:0000313" key="3">
    <source>
        <dbReference type="Proteomes" id="UP000184608"/>
    </source>
</evidence>
<accession>A0A1M6B985</accession>
<reference evidence="2 3" key="1">
    <citation type="submission" date="2016-11" db="EMBL/GenBank/DDBJ databases">
        <authorList>
            <person name="Jaros S."/>
            <person name="Januszkiewicz K."/>
            <person name="Wedrychowicz H."/>
        </authorList>
    </citation>
    <scope>NUCLEOTIDE SEQUENCE [LARGE SCALE GENOMIC DNA]</scope>
    <source>
        <strain evidence="2 3">CECT 7868</strain>
    </source>
</reference>
<dbReference type="STRING" id="1216006.VA7868_03746"/>
<dbReference type="EMBL" id="FQXZ01000040">
    <property type="protein sequence ID" value="SHI45314.1"/>
    <property type="molecule type" value="Genomic_DNA"/>
</dbReference>
<dbReference type="OrthoDB" id="6290888at2"/>
<name>A0A1M6B985_9VIBR</name>
<protein>
    <submittedName>
        <fullName evidence="2">Uncharacterized protein</fullName>
    </submittedName>
</protein>
<dbReference type="Proteomes" id="UP000184608">
    <property type="component" value="Unassembled WGS sequence"/>
</dbReference>
<keyword evidence="3" id="KW-1185">Reference proteome</keyword>